<dbReference type="Proteomes" id="UP000178515">
    <property type="component" value="Unassembled WGS sequence"/>
</dbReference>
<dbReference type="AlphaFoldDB" id="A0A1G1Z4L5"/>
<keyword evidence="4" id="KW-1003">Cell membrane</keyword>
<dbReference type="InterPro" id="IPR002523">
    <property type="entry name" value="MgTranspt_CorA/ZnTranspt_ZntB"/>
</dbReference>
<comment type="caution">
    <text evidence="9">The sequence shown here is derived from an EMBL/GenBank/DDBJ whole genome shotgun (WGS) entry which is preliminary data.</text>
</comment>
<feature type="transmembrane region" description="Helical" evidence="8">
    <location>
        <begin position="276"/>
        <end position="295"/>
    </location>
</feature>
<feature type="transmembrane region" description="Helical" evidence="8">
    <location>
        <begin position="239"/>
        <end position="264"/>
    </location>
</feature>
<dbReference type="SUPFAM" id="SSF143865">
    <property type="entry name" value="CorA soluble domain-like"/>
    <property type="match status" value="1"/>
</dbReference>
<dbReference type="EMBL" id="MHIX01000032">
    <property type="protein sequence ID" value="OGY58840.1"/>
    <property type="molecule type" value="Genomic_DNA"/>
</dbReference>
<dbReference type="GO" id="GO:0005886">
    <property type="term" value="C:plasma membrane"/>
    <property type="evidence" value="ECO:0007669"/>
    <property type="project" value="UniProtKB-SubCell"/>
</dbReference>
<evidence type="ECO:0000256" key="5">
    <source>
        <dbReference type="ARBA" id="ARBA00022692"/>
    </source>
</evidence>
<dbReference type="GO" id="GO:0000287">
    <property type="term" value="F:magnesium ion binding"/>
    <property type="evidence" value="ECO:0007669"/>
    <property type="project" value="TreeGrafter"/>
</dbReference>
<evidence type="ECO:0000256" key="4">
    <source>
        <dbReference type="ARBA" id="ARBA00022475"/>
    </source>
</evidence>
<dbReference type="PANTHER" id="PTHR46494:SF1">
    <property type="entry name" value="CORA FAMILY METAL ION TRANSPORTER (EUROFUNG)"/>
    <property type="match status" value="1"/>
</dbReference>
<dbReference type="InterPro" id="IPR045863">
    <property type="entry name" value="CorA_TM1_TM2"/>
</dbReference>
<dbReference type="Pfam" id="PF01544">
    <property type="entry name" value="CorA"/>
    <property type="match status" value="1"/>
</dbReference>
<keyword evidence="7 8" id="KW-0472">Membrane</keyword>
<accession>A0A1G1Z4L5</accession>
<evidence type="ECO:0000256" key="1">
    <source>
        <dbReference type="ARBA" id="ARBA00004651"/>
    </source>
</evidence>
<evidence type="ECO:0000256" key="7">
    <source>
        <dbReference type="ARBA" id="ARBA00023136"/>
    </source>
</evidence>
<keyword evidence="5 8" id="KW-0812">Transmembrane</keyword>
<dbReference type="GO" id="GO:0015087">
    <property type="term" value="F:cobalt ion transmembrane transporter activity"/>
    <property type="evidence" value="ECO:0007669"/>
    <property type="project" value="TreeGrafter"/>
</dbReference>
<evidence type="ECO:0000256" key="8">
    <source>
        <dbReference type="SAM" id="Phobius"/>
    </source>
</evidence>
<evidence type="ECO:0000256" key="3">
    <source>
        <dbReference type="ARBA" id="ARBA00022448"/>
    </source>
</evidence>
<sequence length="302" mass="36035">MVRTLEHNGVRWIDLLQPQPEELKELEGKFAFHHLLVEELRAPTYHPLAEFYGKYLFIILHFPQFAEATHRIHGIEIDFLITHEVLVTIRYEEFGDFESFWEEARQNPGRYLTKTPGHTFYFLVKRLFNRIFPELDEMGTTIHQVEKQIFQDFDESIIERIALVKRQILRFVRAMKPQRVVWNSLPGYALSFWGERMKPYFSDLVAEYERTMTLIETHHEVINSLHLTSSSLLDHRQNYVIKILTIFTAIILPLSLVASIYGMNLNYLPFATHDNAFWWFMGGMLIVTVLMLLYFHKRRKWL</sequence>
<name>A0A1G1Z4L5_9BACT</name>
<dbReference type="SUPFAM" id="SSF144083">
    <property type="entry name" value="Magnesium transport protein CorA, transmembrane region"/>
    <property type="match status" value="1"/>
</dbReference>
<evidence type="ECO:0008006" key="11">
    <source>
        <dbReference type="Google" id="ProtNLM"/>
    </source>
</evidence>
<evidence type="ECO:0000313" key="9">
    <source>
        <dbReference type="EMBL" id="OGY58840.1"/>
    </source>
</evidence>
<organism evidence="9 10">
    <name type="scientific">Candidatus Colwellbacteria bacterium RIFCSPHIGHO2_12_FULL_44_17</name>
    <dbReference type="NCBI Taxonomy" id="1797689"/>
    <lineage>
        <taxon>Bacteria</taxon>
        <taxon>Candidatus Colwelliibacteriota</taxon>
    </lineage>
</organism>
<dbReference type="Gene3D" id="1.20.58.340">
    <property type="entry name" value="Magnesium transport protein CorA, transmembrane region"/>
    <property type="match status" value="2"/>
</dbReference>
<dbReference type="InterPro" id="IPR045861">
    <property type="entry name" value="CorA_cytoplasmic_dom"/>
</dbReference>
<dbReference type="Gene3D" id="3.30.460.20">
    <property type="entry name" value="CorA soluble domain-like"/>
    <property type="match status" value="1"/>
</dbReference>
<evidence type="ECO:0000256" key="2">
    <source>
        <dbReference type="ARBA" id="ARBA00009765"/>
    </source>
</evidence>
<evidence type="ECO:0000256" key="6">
    <source>
        <dbReference type="ARBA" id="ARBA00022989"/>
    </source>
</evidence>
<dbReference type="GO" id="GO:0015095">
    <property type="term" value="F:magnesium ion transmembrane transporter activity"/>
    <property type="evidence" value="ECO:0007669"/>
    <property type="project" value="TreeGrafter"/>
</dbReference>
<dbReference type="PANTHER" id="PTHR46494">
    <property type="entry name" value="CORA FAMILY METAL ION TRANSPORTER (EUROFUNG)"/>
    <property type="match status" value="1"/>
</dbReference>
<evidence type="ECO:0000313" key="10">
    <source>
        <dbReference type="Proteomes" id="UP000178515"/>
    </source>
</evidence>
<comment type="subcellular location">
    <subcellularLocation>
        <location evidence="1">Cell membrane</location>
        <topology evidence="1">Multi-pass membrane protein</topology>
    </subcellularLocation>
</comment>
<keyword evidence="6 8" id="KW-1133">Transmembrane helix</keyword>
<dbReference type="GO" id="GO:0050897">
    <property type="term" value="F:cobalt ion binding"/>
    <property type="evidence" value="ECO:0007669"/>
    <property type="project" value="TreeGrafter"/>
</dbReference>
<dbReference type="CDD" id="cd12822">
    <property type="entry name" value="TmCorA-like"/>
    <property type="match status" value="1"/>
</dbReference>
<reference evidence="9 10" key="1">
    <citation type="journal article" date="2016" name="Nat. Commun.">
        <title>Thousands of microbial genomes shed light on interconnected biogeochemical processes in an aquifer system.</title>
        <authorList>
            <person name="Anantharaman K."/>
            <person name="Brown C.T."/>
            <person name="Hug L.A."/>
            <person name="Sharon I."/>
            <person name="Castelle C.J."/>
            <person name="Probst A.J."/>
            <person name="Thomas B.C."/>
            <person name="Singh A."/>
            <person name="Wilkins M.J."/>
            <person name="Karaoz U."/>
            <person name="Brodie E.L."/>
            <person name="Williams K.H."/>
            <person name="Hubbard S.S."/>
            <person name="Banfield J.F."/>
        </authorList>
    </citation>
    <scope>NUCLEOTIDE SEQUENCE [LARGE SCALE GENOMIC DNA]</scope>
</reference>
<keyword evidence="3" id="KW-0813">Transport</keyword>
<comment type="similarity">
    <text evidence="2">Belongs to the CorA metal ion transporter (MIT) (TC 1.A.35) family.</text>
</comment>
<proteinExistence type="inferred from homology"/>
<gene>
    <name evidence="9" type="ORF">A3F24_02390</name>
</gene>
<protein>
    <recommendedName>
        <fullName evidence="11">Magnesium transport protein CorA</fullName>
    </recommendedName>
</protein>